<dbReference type="Pfam" id="PF13561">
    <property type="entry name" value="adh_short_C2"/>
    <property type="match status" value="1"/>
</dbReference>
<dbReference type="PANTHER" id="PTHR43477:SF1">
    <property type="entry name" value="DIHYDROANTICAPSIN 7-DEHYDROGENASE"/>
    <property type="match status" value="1"/>
</dbReference>
<dbReference type="PANTHER" id="PTHR43477">
    <property type="entry name" value="DIHYDROANTICAPSIN 7-DEHYDROGENASE"/>
    <property type="match status" value="1"/>
</dbReference>
<gene>
    <name evidence="3" type="ORF">UFOPK3608_00911</name>
</gene>
<dbReference type="Gene3D" id="3.40.50.720">
    <property type="entry name" value="NAD(P)-binding Rossmann-like Domain"/>
    <property type="match status" value="1"/>
</dbReference>
<accession>A0A6J7GUU9</accession>
<protein>
    <submittedName>
        <fullName evidence="3">Unannotated protein</fullName>
    </submittedName>
</protein>
<comment type="similarity">
    <text evidence="1">Belongs to the short-chain dehydrogenases/reductases (SDR) family.</text>
</comment>
<dbReference type="GO" id="GO:0016491">
    <property type="term" value="F:oxidoreductase activity"/>
    <property type="evidence" value="ECO:0007669"/>
    <property type="project" value="UniProtKB-KW"/>
</dbReference>
<evidence type="ECO:0000313" key="3">
    <source>
        <dbReference type="EMBL" id="CAB4910588.1"/>
    </source>
</evidence>
<dbReference type="AlphaFoldDB" id="A0A6J7GUU9"/>
<keyword evidence="2" id="KW-0560">Oxidoreductase</keyword>
<dbReference type="CDD" id="cd05233">
    <property type="entry name" value="SDR_c"/>
    <property type="match status" value="1"/>
</dbReference>
<dbReference type="EMBL" id="CAFBMP010000080">
    <property type="protein sequence ID" value="CAB4910588.1"/>
    <property type="molecule type" value="Genomic_DNA"/>
</dbReference>
<proteinExistence type="inferred from homology"/>
<reference evidence="3" key="1">
    <citation type="submission" date="2020-05" db="EMBL/GenBank/DDBJ databases">
        <authorList>
            <person name="Chiriac C."/>
            <person name="Salcher M."/>
            <person name="Ghai R."/>
            <person name="Kavagutti S V."/>
        </authorList>
    </citation>
    <scope>NUCLEOTIDE SEQUENCE</scope>
</reference>
<dbReference type="PRINTS" id="PR00081">
    <property type="entry name" value="GDHRDH"/>
</dbReference>
<dbReference type="InterPro" id="IPR020904">
    <property type="entry name" value="Sc_DH/Rdtase_CS"/>
</dbReference>
<dbReference type="InterPro" id="IPR051122">
    <property type="entry name" value="SDR_DHRS6-like"/>
</dbReference>
<dbReference type="PROSITE" id="PS00061">
    <property type="entry name" value="ADH_SHORT"/>
    <property type="match status" value="1"/>
</dbReference>
<evidence type="ECO:0000256" key="1">
    <source>
        <dbReference type="ARBA" id="ARBA00006484"/>
    </source>
</evidence>
<organism evidence="3">
    <name type="scientific">freshwater metagenome</name>
    <dbReference type="NCBI Taxonomy" id="449393"/>
    <lineage>
        <taxon>unclassified sequences</taxon>
        <taxon>metagenomes</taxon>
        <taxon>ecological metagenomes</taxon>
    </lineage>
</organism>
<evidence type="ECO:0000256" key="2">
    <source>
        <dbReference type="ARBA" id="ARBA00023002"/>
    </source>
</evidence>
<sequence length="229" mass="24409">MAKLLIFGGTGALGSAIAEKFAVEGYEVTFGVRKITNPANQFLLPITDGPVPELLKGQLFDAVVFAQGANINDSVITSSLDDLNKLFEANVSFISESTKALISHNLIKHKGKIVILSSLWEQFTRQDKMAYSVTKAAVGGLVRSMAVDLGNSKGILVNGLLPGIVETPMSRGLLKPEQITNIEAQTPGHKLTVPTDVANATYLLGCEDNTAISGQSLFVDYGFSIARVL</sequence>
<dbReference type="SUPFAM" id="SSF51735">
    <property type="entry name" value="NAD(P)-binding Rossmann-fold domains"/>
    <property type="match status" value="1"/>
</dbReference>
<dbReference type="InterPro" id="IPR002347">
    <property type="entry name" value="SDR_fam"/>
</dbReference>
<dbReference type="InterPro" id="IPR036291">
    <property type="entry name" value="NAD(P)-bd_dom_sf"/>
</dbReference>
<name>A0A6J7GUU9_9ZZZZ</name>